<dbReference type="Pfam" id="PF25681">
    <property type="entry name" value="Phage_TTP_17"/>
    <property type="match status" value="1"/>
</dbReference>
<dbReference type="RefSeq" id="YP_001468940.1">
    <property type="nucleotide sequence ID" value="NC_009816.1"/>
</dbReference>
<organism evidence="1 2">
    <name type="scientific">Corynebacterium phage P1201</name>
    <dbReference type="NCBI Taxonomy" id="384848"/>
    <lineage>
        <taxon>Viruses</taxon>
        <taxon>Duplodnaviria</taxon>
        <taxon>Heunggongvirae</taxon>
        <taxon>Uroviricota</taxon>
        <taxon>Caudoviricetes</taxon>
        <taxon>Zierdtviridae</taxon>
        <taxon>Toshachvirinae</taxon>
        <taxon>Chunghsingvirus</taxon>
        <taxon>Chunghsingvirus P1201</taxon>
        <taxon>Corynebacterium virus P1201</taxon>
    </lineage>
</organism>
<dbReference type="Proteomes" id="UP000002414">
    <property type="component" value="Segment"/>
</dbReference>
<protein>
    <submittedName>
        <fullName evidence="1">Putative major tail protein</fullName>
    </submittedName>
</protein>
<keyword evidence="2" id="KW-1185">Reference proteome</keyword>
<evidence type="ECO:0000313" key="2">
    <source>
        <dbReference type="Proteomes" id="UP000002414"/>
    </source>
</evidence>
<dbReference type="EMBL" id="DQ499600">
    <property type="protein sequence ID" value="ABF57492.1"/>
    <property type="molecule type" value="Genomic_DNA"/>
</dbReference>
<dbReference type="GeneID" id="5745505"/>
<proteinExistence type="predicted"/>
<name>A7IYA9_9CAUD</name>
<dbReference type="OrthoDB" id="13194at10239"/>
<sequence length="225" mass="24650">MAVFDDLNEVKANLIRKAKGGFILTASLDVDVPEKIMETKTELVDFKALGFEALGWLSKSDGVTFNREVETSEVESFGASEPTRVDITSDSTSAAFVCQETNKAVLELFHNQDLSNVKADANGEVVFAQERTPDTVYRRFIHIAKDGNGDNAIYIAKVMPRGTIIDPQEQAWSNEDELKYGMSVSATSDQELGFAVRHHFGGPGWIKLLKAMGFDDTAVNPPAGK</sequence>
<evidence type="ECO:0000313" key="1">
    <source>
        <dbReference type="EMBL" id="ABF57492.1"/>
    </source>
</evidence>
<dbReference type="KEGG" id="vg:5745505"/>
<reference evidence="1 2" key="1">
    <citation type="journal article" date="2008" name="Virology">
        <title>Genome sequence of the lytic bacteriophage P1201 from Corynebacterium glutamicum NCHU 87078: Evolutionary relationships to phages from Corynebacterineae.</title>
        <authorList>
            <person name="Chen C.L."/>
            <person name="Pan T.Y."/>
            <person name="Kan S.C."/>
            <person name="Kuan Y.C."/>
            <person name="Hong L.Y."/>
            <person name="Chiu K.R."/>
            <person name="Sheu C.S."/>
            <person name="Yang J.S."/>
            <person name="Hsu W.H."/>
            <person name="Hu H.Y."/>
        </authorList>
    </citation>
    <scope>NUCLEOTIDE SEQUENCE</scope>
</reference>
<dbReference type="InterPro" id="IPR058154">
    <property type="entry name" value="Bxb1_TTP-like"/>
</dbReference>
<accession>A7IYA9</accession>